<dbReference type="HAMAP" id="MF_01039">
    <property type="entry name" value="PGAM_GpmA"/>
    <property type="match status" value="1"/>
</dbReference>
<name>B5VM12_YEAS6</name>
<feature type="non-terminal residue" evidence="10">
    <location>
        <position position="1"/>
    </location>
</feature>
<feature type="binding site" evidence="7">
    <location>
        <position position="70"/>
    </location>
    <ligand>
        <name>substrate</name>
    </ligand>
</feature>
<evidence type="ECO:0000256" key="8">
    <source>
        <dbReference type="PIRSR" id="PIRSR613078-3"/>
    </source>
</evidence>
<dbReference type="Proteomes" id="UP000008988">
    <property type="component" value="Unassembled WGS sequence"/>
</dbReference>
<keyword evidence="4 9" id="KW-0324">Glycolysis</keyword>
<evidence type="ECO:0000256" key="1">
    <source>
        <dbReference type="ARBA" id="ARBA00000380"/>
    </source>
</evidence>
<dbReference type="PANTHER" id="PTHR11931">
    <property type="entry name" value="PHOSPHOGLYCERATE MUTASE"/>
    <property type="match status" value="1"/>
</dbReference>
<comment type="catalytic activity">
    <reaction evidence="1 9">
        <text>(2R)-2-phosphoglycerate = (2R)-3-phosphoglycerate</text>
        <dbReference type="Rhea" id="RHEA:15901"/>
        <dbReference type="ChEBI" id="CHEBI:58272"/>
        <dbReference type="ChEBI" id="CHEBI:58289"/>
        <dbReference type="EC" id="5.4.2.11"/>
    </reaction>
</comment>
<dbReference type="InterPro" id="IPR005952">
    <property type="entry name" value="Phosphogly_mut1"/>
</dbReference>
<evidence type="ECO:0000256" key="9">
    <source>
        <dbReference type="RuleBase" id="RU004511"/>
    </source>
</evidence>
<dbReference type="NCBIfam" id="NF010713">
    <property type="entry name" value="PRK14115.1"/>
    <property type="match status" value="1"/>
</dbReference>
<evidence type="ECO:0000256" key="2">
    <source>
        <dbReference type="ARBA" id="ARBA00004798"/>
    </source>
</evidence>
<dbReference type="FunFam" id="3.40.50.1240:FF:000012">
    <property type="entry name" value="Phosphoglycerate mutase 1"/>
    <property type="match status" value="1"/>
</dbReference>
<feature type="active site" description="Proton donor/acceptor" evidence="6">
    <location>
        <position position="97"/>
    </location>
</feature>
<dbReference type="NCBIfam" id="TIGR01258">
    <property type="entry name" value="pgm_1"/>
    <property type="match status" value="1"/>
</dbReference>
<feature type="binding site" evidence="7">
    <location>
        <begin position="193"/>
        <end position="194"/>
    </location>
    <ligand>
        <name>substrate</name>
    </ligand>
</feature>
<dbReference type="EMBL" id="ABSV01001439">
    <property type="protein sequence ID" value="EDZ71034.1"/>
    <property type="molecule type" value="Genomic_DNA"/>
</dbReference>
<feature type="binding site" evidence="7">
    <location>
        <begin position="31"/>
        <end position="32"/>
    </location>
    <ligand>
        <name>substrate</name>
    </ligand>
</feature>
<evidence type="ECO:0000256" key="5">
    <source>
        <dbReference type="ARBA" id="ARBA00023235"/>
    </source>
</evidence>
<comment type="pathway">
    <text evidence="2 9">Carbohydrate degradation; glycolysis; pyruvate from D-glyceraldehyde 3-phosphate: step 3/5.</text>
</comment>
<dbReference type="Pfam" id="PF00300">
    <property type="entry name" value="His_Phos_1"/>
    <property type="match status" value="1"/>
</dbReference>
<dbReference type="NCBIfam" id="NF010718">
    <property type="entry name" value="PRK14120.1"/>
    <property type="match status" value="1"/>
</dbReference>
<dbReference type="InterPro" id="IPR029033">
    <property type="entry name" value="His_PPase_superfam"/>
</dbReference>
<keyword evidence="5 9" id="KW-0413">Isomerase</keyword>
<dbReference type="PROSITE" id="PS00175">
    <property type="entry name" value="PG_MUTASE"/>
    <property type="match status" value="1"/>
</dbReference>
<feature type="site" description="Transition state stabilizer" evidence="8">
    <location>
        <position position="192"/>
    </location>
</feature>
<dbReference type="InterPro" id="IPR013078">
    <property type="entry name" value="His_Pase_superF_clade-1"/>
</dbReference>
<gene>
    <name evidence="10" type="ORF">AWRI1631_110760</name>
</gene>
<dbReference type="OrthoDB" id="4818801at2759"/>
<dbReference type="InterPro" id="IPR001345">
    <property type="entry name" value="PG/BPGM_mutase_AS"/>
</dbReference>
<sequence length="257" mass="28744">IIQTNTHITIMPKLVLVRHGQSEWNEKNLFTGWVDVKLSAKGQQEAARAGELLKEKKVYPDVLYTSKLSRAIQTANIALEKADRLWIPVNRSWRLNERHYGDLQGKDKAETLKKFGEEKFNTYRRSFDVPPPPIDASSPFSQKGDERYKYVDPNVLPETESLALVIDRLLPYWQDVIAKDLLSGKTVMIAAHGNSLRGLVKHLEGISDADIAKLNIPTGIPLVFELDENLKPSKPSYYLDPEAAAAGAAAVANQGKK</sequence>
<feature type="binding site" evidence="7">
    <location>
        <begin position="97"/>
        <end position="100"/>
    </location>
    <ligand>
        <name>substrate</name>
    </ligand>
</feature>
<proteinExistence type="inferred from homology"/>
<dbReference type="Gene3D" id="3.40.50.1240">
    <property type="entry name" value="Phosphoglycerate mutase-like"/>
    <property type="match status" value="1"/>
</dbReference>
<protein>
    <recommendedName>
        <fullName evidence="9">Phosphoglycerate mutase</fullName>
        <ecNumber evidence="9">5.4.2.11</ecNumber>
    </recommendedName>
</protein>
<feature type="binding site" evidence="7">
    <location>
        <begin position="124"/>
        <end position="125"/>
    </location>
    <ligand>
        <name>substrate</name>
    </ligand>
</feature>
<dbReference type="GO" id="GO:0004619">
    <property type="term" value="F:phosphoglycerate mutase activity"/>
    <property type="evidence" value="ECO:0007669"/>
    <property type="project" value="UniProtKB-EC"/>
</dbReference>
<reference evidence="10 11" key="1">
    <citation type="journal article" date="2008" name="FEMS Yeast Res.">
        <title>Comparative genome analysis of a Saccharomyces cerevisiae wine strain.</title>
        <authorList>
            <person name="Borneman A.R."/>
            <person name="Forgan A.H."/>
            <person name="Pretorius I.S."/>
            <person name="Chambers P.J."/>
        </authorList>
    </citation>
    <scope>NUCLEOTIDE SEQUENCE [LARGE SCALE GENOMIC DNA]</scope>
    <source>
        <strain evidence="10 11">AWRI1631</strain>
    </source>
</reference>
<dbReference type="GO" id="GO:0006096">
    <property type="term" value="P:glycolytic process"/>
    <property type="evidence" value="ECO:0007669"/>
    <property type="project" value="UniProtKB-UniPathway"/>
</dbReference>
<dbReference type="SUPFAM" id="SSF53254">
    <property type="entry name" value="Phosphoglycerate mutase-like"/>
    <property type="match status" value="1"/>
</dbReference>
<comment type="similarity">
    <text evidence="3 9">Belongs to the phosphoglycerate mutase family. BPG-dependent PGAM subfamily.</text>
</comment>
<evidence type="ECO:0000256" key="3">
    <source>
        <dbReference type="ARBA" id="ARBA00006717"/>
    </source>
</evidence>
<feature type="active site" description="Tele-phosphohistidine intermediate" evidence="6">
    <location>
        <position position="19"/>
    </location>
</feature>
<dbReference type="PIRSF" id="PIRSF000709">
    <property type="entry name" value="6PFK_2-Ptase"/>
    <property type="match status" value="1"/>
</dbReference>
<evidence type="ECO:0000313" key="10">
    <source>
        <dbReference type="EMBL" id="EDZ71034.1"/>
    </source>
</evidence>
<comment type="caution">
    <text evidence="10">The sequence shown here is derived from an EMBL/GenBank/DDBJ whole genome shotgun (WGS) entry which is preliminary data.</text>
</comment>
<evidence type="ECO:0000256" key="7">
    <source>
        <dbReference type="PIRSR" id="PIRSR613078-2"/>
    </source>
</evidence>
<dbReference type="CDD" id="cd07067">
    <property type="entry name" value="HP_PGM_like"/>
    <property type="match status" value="1"/>
</dbReference>
<evidence type="ECO:0000256" key="6">
    <source>
        <dbReference type="PIRSR" id="PIRSR613078-1"/>
    </source>
</evidence>
<feature type="binding site" evidence="7">
    <location>
        <begin position="18"/>
        <end position="25"/>
    </location>
    <ligand>
        <name>substrate</name>
    </ligand>
</feature>
<evidence type="ECO:0000256" key="4">
    <source>
        <dbReference type="ARBA" id="ARBA00023152"/>
    </source>
</evidence>
<dbReference type="UniPathway" id="UPA00109">
    <property type="reaction ID" value="UER00186"/>
</dbReference>
<accession>B5VM12</accession>
<dbReference type="EC" id="5.4.2.11" evidence="9"/>
<organism evidence="10 11">
    <name type="scientific">Saccharomyces cerevisiae (strain AWRI1631)</name>
    <name type="common">Baker's yeast</name>
    <dbReference type="NCBI Taxonomy" id="545124"/>
    <lineage>
        <taxon>Eukaryota</taxon>
        <taxon>Fungi</taxon>
        <taxon>Dikarya</taxon>
        <taxon>Ascomycota</taxon>
        <taxon>Saccharomycotina</taxon>
        <taxon>Saccharomycetes</taxon>
        <taxon>Saccharomycetales</taxon>
        <taxon>Saccharomycetaceae</taxon>
        <taxon>Saccharomyces</taxon>
    </lineage>
</organism>
<evidence type="ECO:0000313" key="11">
    <source>
        <dbReference type="Proteomes" id="UP000008988"/>
    </source>
</evidence>
<dbReference type="SMART" id="SM00855">
    <property type="entry name" value="PGAM"/>
    <property type="match status" value="1"/>
</dbReference>
<feature type="binding site" evidence="7">
    <location>
        <position position="108"/>
    </location>
    <ligand>
        <name>substrate</name>
    </ligand>
</feature>
<dbReference type="AlphaFoldDB" id="B5VM12"/>